<evidence type="ECO:0000313" key="1">
    <source>
        <dbReference type="EMBL" id="MCA9379789.1"/>
    </source>
</evidence>
<gene>
    <name evidence="1" type="ORF">KC675_01270</name>
</gene>
<organism evidence="1 2">
    <name type="scientific">Candidatus Dojkabacteria bacterium</name>
    <dbReference type="NCBI Taxonomy" id="2099670"/>
    <lineage>
        <taxon>Bacteria</taxon>
        <taxon>Candidatus Dojkabacteria</taxon>
    </lineage>
</organism>
<accession>A0A955L062</accession>
<reference evidence="1" key="1">
    <citation type="submission" date="2020-04" db="EMBL/GenBank/DDBJ databases">
        <authorList>
            <person name="Zhang T."/>
        </authorList>
    </citation>
    <scope>NUCLEOTIDE SEQUENCE</scope>
    <source>
        <strain evidence="1">HKST-UBA15</strain>
    </source>
</reference>
<comment type="caution">
    <text evidence="1">The sequence shown here is derived from an EMBL/GenBank/DDBJ whole genome shotgun (WGS) entry which is preliminary data.</text>
</comment>
<dbReference type="Proteomes" id="UP000745577">
    <property type="component" value="Unassembled WGS sequence"/>
</dbReference>
<proteinExistence type="predicted"/>
<protein>
    <recommendedName>
        <fullName evidence="3">Nucleoside 2-deoxyribosyltransferase</fullName>
    </recommendedName>
</protein>
<dbReference type="AlphaFoldDB" id="A0A955L062"/>
<evidence type="ECO:0008006" key="3">
    <source>
        <dbReference type="Google" id="ProtNLM"/>
    </source>
</evidence>
<dbReference type="EMBL" id="JAGQLL010000012">
    <property type="protein sequence ID" value="MCA9379789.1"/>
    <property type="molecule type" value="Genomic_DNA"/>
</dbReference>
<reference evidence="1" key="2">
    <citation type="journal article" date="2021" name="Microbiome">
        <title>Successional dynamics and alternative stable states in a saline activated sludge microbial community over 9 years.</title>
        <authorList>
            <person name="Wang Y."/>
            <person name="Ye J."/>
            <person name="Ju F."/>
            <person name="Liu L."/>
            <person name="Boyd J.A."/>
            <person name="Deng Y."/>
            <person name="Parks D.H."/>
            <person name="Jiang X."/>
            <person name="Yin X."/>
            <person name="Woodcroft B.J."/>
            <person name="Tyson G.W."/>
            <person name="Hugenholtz P."/>
            <person name="Polz M.F."/>
            <person name="Zhang T."/>
        </authorList>
    </citation>
    <scope>NUCLEOTIDE SEQUENCE</scope>
    <source>
        <strain evidence="1">HKST-UBA15</strain>
    </source>
</reference>
<dbReference type="Gene3D" id="3.40.50.450">
    <property type="match status" value="1"/>
</dbReference>
<evidence type="ECO:0000313" key="2">
    <source>
        <dbReference type="Proteomes" id="UP000745577"/>
    </source>
</evidence>
<sequence length="201" mass="24042">MKIYFTASTAEFNKYKKTYFAIRDYLVQENHTLTRDWLKHTGERIKEGDLNVSDIKKIYNKCVLAINQAQLVIIEDTVSNFSTGHQITLALQKQKPTLVLWQGKKHRYFNQMFIHGIDSEHLEIAQYKPTNLETIINTFINKYQDYNNKTRFNLVLNQYERNYLDWVQFNRATSRTKIIKNALKEKIDEDDEYKNYLSRIN</sequence>
<name>A0A955L062_9BACT</name>